<feature type="transmembrane region" description="Helical" evidence="1">
    <location>
        <begin position="21"/>
        <end position="42"/>
    </location>
</feature>
<evidence type="ECO:0000313" key="2">
    <source>
        <dbReference type="EMBL" id="QBD75741.1"/>
    </source>
</evidence>
<proteinExistence type="predicted"/>
<keyword evidence="1" id="KW-1133">Transmembrane helix</keyword>
<feature type="transmembrane region" description="Helical" evidence="1">
    <location>
        <begin position="147"/>
        <end position="169"/>
    </location>
</feature>
<dbReference type="Proteomes" id="UP000290365">
    <property type="component" value="Chromosome"/>
</dbReference>
<reference evidence="2 3" key="1">
    <citation type="submission" date="2019-01" db="EMBL/GenBank/DDBJ databases">
        <title>Ktedonosporobacter rubrisoli SCAWS-G2.</title>
        <authorList>
            <person name="Huang Y."/>
            <person name="Yan B."/>
        </authorList>
    </citation>
    <scope>NUCLEOTIDE SEQUENCE [LARGE SCALE GENOMIC DNA]</scope>
    <source>
        <strain evidence="2 3">SCAWS-G2</strain>
    </source>
</reference>
<protein>
    <submittedName>
        <fullName evidence="2">Uncharacterized protein</fullName>
    </submittedName>
</protein>
<feature type="transmembrane region" description="Helical" evidence="1">
    <location>
        <begin position="118"/>
        <end position="135"/>
    </location>
</feature>
<evidence type="ECO:0000256" key="1">
    <source>
        <dbReference type="SAM" id="Phobius"/>
    </source>
</evidence>
<keyword evidence="3" id="KW-1185">Reference proteome</keyword>
<dbReference type="AlphaFoldDB" id="A0A4V0YYC5"/>
<dbReference type="EMBL" id="CP035758">
    <property type="protein sequence ID" value="QBD75741.1"/>
    <property type="molecule type" value="Genomic_DNA"/>
</dbReference>
<feature type="transmembrane region" description="Helical" evidence="1">
    <location>
        <begin position="92"/>
        <end position="112"/>
    </location>
</feature>
<dbReference type="OrthoDB" id="165214at2"/>
<sequence length="206" mass="22998">MIKHSDVFVRTPHRPPQWTAYAAFGWGLLFAIIHAALFFGGGSFALGPQFAHNYAIYLLSSTISVLLFTVLALFPLSLVWPFRWLSQKRLQIFALLLAYLAVIGFGLYELIIARELRGVVLTIGICLAGVLVAFMRPRSQSLSHWMILVATWAFGIGMTLYGGGYLLIALLHINTPGFLELFFLGGMTWTPEGIFFILAAWSMSHR</sequence>
<evidence type="ECO:0000313" key="3">
    <source>
        <dbReference type="Proteomes" id="UP000290365"/>
    </source>
</evidence>
<feature type="transmembrane region" description="Helical" evidence="1">
    <location>
        <begin position="54"/>
        <end position="80"/>
    </location>
</feature>
<keyword evidence="1" id="KW-0812">Transmembrane</keyword>
<keyword evidence="1" id="KW-0472">Membrane</keyword>
<name>A0A4V0YYC5_KTERU</name>
<dbReference type="RefSeq" id="WP_129886338.1">
    <property type="nucleotide sequence ID" value="NZ_CP035758.1"/>
</dbReference>
<feature type="transmembrane region" description="Helical" evidence="1">
    <location>
        <begin position="181"/>
        <end position="201"/>
    </location>
</feature>
<dbReference type="KEGG" id="kbs:EPA93_06860"/>
<gene>
    <name evidence="2" type="ORF">EPA93_06860</name>
</gene>
<accession>A0A4V0YYC5</accession>
<organism evidence="2 3">
    <name type="scientific">Ktedonosporobacter rubrisoli</name>
    <dbReference type="NCBI Taxonomy" id="2509675"/>
    <lineage>
        <taxon>Bacteria</taxon>
        <taxon>Bacillati</taxon>
        <taxon>Chloroflexota</taxon>
        <taxon>Ktedonobacteria</taxon>
        <taxon>Ktedonobacterales</taxon>
        <taxon>Ktedonosporobacteraceae</taxon>
        <taxon>Ktedonosporobacter</taxon>
    </lineage>
</organism>